<comment type="caution">
    <text evidence="1">The sequence shown here is derived from an EMBL/GenBank/DDBJ whole genome shotgun (WGS) entry which is preliminary data.</text>
</comment>
<dbReference type="Proteomes" id="UP001054837">
    <property type="component" value="Unassembled WGS sequence"/>
</dbReference>
<proteinExistence type="predicted"/>
<evidence type="ECO:0000313" key="2">
    <source>
        <dbReference type="Proteomes" id="UP001054837"/>
    </source>
</evidence>
<dbReference type="AlphaFoldDB" id="A0AAV4RXT3"/>
<dbReference type="EMBL" id="BPLQ01006916">
    <property type="protein sequence ID" value="GIY26197.1"/>
    <property type="molecule type" value="Genomic_DNA"/>
</dbReference>
<accession>A0AAV4RXT3</accession>
<keyword evidence="2" id="KW-1185">Reference proteome</keyword>
<gene>
    <name evidence="1" type="ORF">CDAR_175571</name>
</gene>
<reference evidence="1 2" key="1">
    <citation type="submission" date="2021-06" db="EMBL/GenBank/DDBJ databases">
        <title>Caerostris darwini draft genome.</title>
        <authorList>
            <person name="Kono N."/>
            <person name="Arakawa K."/>
        </authorList>
    </citation>
    <scope>NUCLEOTIDE SEQUENCE [LARGE SCALE GENOMIC DNA]</scope>
</reference>
<protein>
    <submittedName>
        <fullName evidence="1">Uncharacterized protein</fullName>
    </submittedName>
</protein>
<sequence length="136" mass="15578">MEEKVSGGIREHNNSKITELRFTTHSIPGLLHNASIYELTDFDTVEVHLRSHQSIQKPSVTVETLTTQSFAVKHHASSGDATFEVIRWQGRSESHCQQEVRDLQISEHPWPIAFVSIHELTDFESIEIHLQSHQRS</sequence>
<organism evidence="1 2">
    <name type="scientific">Caerostris darwini</name>
    <dbReference type="NCBI Taxonomy" id="1538125"/>
    <lineage>
        <taxon>Eukaryota</taxon>
        <taxon>Metazoa</taxon>
        <taxon>Ecdysozoa</taxon>
        <taxon>Arthropoda</taxon>
        <taxon>Chelicerata</taxon>
        <taxon>Arachnida</taxon>
        <taxon>Araneae</taxon>
        <taxon>Araneomorphae</taxon>
        <taxon>Entelegynae</taxon>
        <taxon>Araneoidea</taxon>
        <taxon>Araneidae</taxon>
        <taxon>Caerostris</taxon>
    </lineage>
</organism>
<evidence type="ECO:0000313" key="1">
    <source>
        <dbReference type="EMBL" id="GIY26197.1"/>
    </source>
</evidence>
<name>A0AAV4RXT3_9ARAC</name>